<comment type="caution">
    <text evidence="3">The sequence shown here is derived from an EMBL/GenBank/DDBJ whole genome shotgun (WGS) entry which is preliminary data.</text>
</comment>
<evidence type="ECO:0000259" key="2">
    <source>
        <dbReference type="Pfam" id="PF26060"/>
    </source>
</evidence>
<organism evidence="3 4">
    <name type="scientific">Crypturellus soui</name>
    <dbReference type="NCBI Taxonomy" id="458187"/>
    <lineage>
        <taxon>Eukaryota</taxon>
        <taxon>Metazoa</taxon>
        <taxon>Chordata</taxon>
        <taxon>Craniata</taxon>
        <taxon>Vertebrata</taxon>
        <taxon>Euteleostomi</taxon>
        <taxon>Archelosauria</taxon>
        <taxon>Archosauria</taxon>
        <taxon>Dinosauria</taxon>
        <taxon>Saurischia</taxon>
        <taxon>Theropoda</taxon>
        <taxon>Coelurosauria</taxon>
        <taxon>Aves</taxon>
        <taxon>Palaeognathae</taxon>
        <taxon>Tinamiformes</taxon>
        <taxon>Tinamidae</taxon>
        <taxon>Crypturellus</taxon>
    </lineage>
</organism>
<dbReference type="AlphaFoldDB" id="A0A7K4K4Q9"/>
<dbReference type="EMBL" id="VWPX01004863">
    <property type="protein sequence ID" value="NWI11191.1"/>
    <property type="molecule type" value="Genomic_DNA"/>
</dbReference>
<dbReference type="Pfam" id="PF26060">
    <property type="entry name" value="TGFBR3_N"/>
    <property type="match status" value="1"/>
</dbReference>
<gene>
    <name evidence="3" type="primary">Tgfbr3</name>
    <name evidence="3" type="ORF">CRYSOU_R06010</name>
</gene>
<keyword evidence="1" id="KW-0325">Glycoprotein</keyword>
<dbReference type="Proteomes" id="UP000545332">
    <property type="component" value="Unassembled WGS sequence"/>
</dbReference>
<dbReference type="OrthoDB" id="6420824at2759"/>
<dbReference type="InterPro" id="IPR058899">
    <property type="entry name" value="TGFBR3/Endoglin-like_N"/>
</dbReference>
<feature type="domain" description="TGFBR3/Endoglin-like N-terminal" evidence="2">
    <location>
        <begin position="1"/>
        <end position="107"/>
    </location>
</feature>
<sequence length="107" mass="12188">VTLHLTPISSVNIHEKPLVFLLNSPLPLVWKLKTERLAPGIRRVFLVSLGSIVQFEKGNFSLSAETEEKLFPEKNEHLLQWAQKEYGAVTSFTELKVSRNIYIKVGE</sequence>
<evidence type="ECO:0000313" key="3">
    <source>
        <dbReference type="EMBL" id="NWI11191.1"/>
    </source>
</evidence>
<name>A0A7K4K4Q9_9AVES</name>
<evidence type="ECO:0000313" key="4">
    <source>
        <dbReference type="Proteomes" id="UP000545332"/>
    </source>
</evidence>
<keyword evidence="4" id="KW-1185">Reference proteome</keyword>
<reference evidence="3 4" key="1">
    <citation type="submission" date="2019-09" db="EMBL/GenBank/DDBJ databases">
        <title>Bird 10,000 Genomes (B10K) Project - Family phase.</title>
        <authorList>
            <person name="Zhang G."/>
        </authorList>
    </citation>
    <scope>NUCLEOTIDE SEQUENCE [LARGE SCALE GENOMIC DNA]</scope>
    <source>
        <strain evidence="3">B10K-MSB-42743</strain>
        <tissue evidence="3">Heart</tissue>
    </source>
</reference>
<feature type="non-terminal residue" evidence="3">
    <location>
        <position position="1"/>
    </location>
</feature>
<proteinExistence type="predicted"/>
<feature type="non-terminal residue" evidence="3">
    <location>
        <position position="107"/>
    </location>
</feature>
<evidence type="ECO:0000256" key="1">
    <source>
        <dbReference type="ARBA" id="ARBA00023180"/>
    </source>
</evidence>
<accession>A0A7K4K4Q9</accession>
<protein>
    <submittedName>
        <fullName evidence="3">TGBR3 factor</fullName>
    </submittedName>
</protein>